<dbReference type="Proteomes" id="UP001222027">
    <property type="component" value="Unassembled WGS sequence"/>
</dbReference>
<protein>
    <recommendedName>
        <fullName evidence="2">LTI65/LTI78 N-terminal domain-containing protein</fullName>
    </recommendedName>
</protein>
<sequence>MNVEVAPVLGRALELEPERRGLHAAMEGEEEHHGKKPVLEKVKEKVKKMKDTISKKKHGHGDGNHDEDHDVSEEKEGYEEDDDERLEDPAVHGTPASSPLLATRS</sequence>
<gene>
    <name evidence="3" type="ORF">OPV22_004183</name>
</gene>
<comment type="caution">
    <text evidence="3">The sequence shown here is derived from an EMBL/GenBank/DDBJ whole genome shotgun (WGS) entry which is preliminary data.</text>
</comment>
<organism evidence="3 4">
    <name type="scientific">Ensete ventricosum</name>
    <name type="common">Abyssinian banana</name>
    <name type="synonym">Musa ensete</name>
    <dbReference type="NCBI Taxonomy" id="4639"/>
    <lineage>
        <taxon>Eukaryota</taxon>
        <taxon>Viridiplantae</taxon>
        <taxon>Streptophyta</taxon>
        <taxon>Embryophyta</taxon>
        <taxon>Tracheophyta</taxon>
        <taxon>Spermatophyta</taxon>
        <taxon>Magnoliopsida</taxon>
        <taxon>Liliopsida</taxon>
        <taxon>Zingiberales</taxon>
        <taxon>Musaceae</taxon>
        <taxon>Ensete</taxon>
    </lineage>
</organism>
<dbReference type="PANTHER" id="PTHR33836">
    <property type="entry name" value="LOW-TEMPERATURE-INDUCED 65 KDA PROTEIN-RELATED"/>
    <property type="match status" value="1"/>
</dbReference>
<feature type="domain" description="LTI65/LTI78 N-terminal" evidence="2">
    <location>
        <begin position="31"/>
        <end position="96"/>
    </location>
</feature>
<reference evidence="3 4" key="1">
    <citation type="submission" date="2022-12" db="EMBL/GenBank/DDBJ databases">
        <title>Chromosome-scale assembly of the Ensete ventricosum genome.</title>
        <authorList>
            <person name="Dussert Y."/>
            <person name="Stocks J."/>
            <person name="Wendawek A."/>
            <person name="Woldeyes F."/>
            <person name="Nichols R.A."/>
            <person name="Borrell J.S."/>
        </authorList>
    </citation>
    <scope>NUCLEOTIDE SEQUENCE [LARGE SCALE GENOMIC DNA]</scope>
    <source>
        <strain evidence="4">cv. Maze</strain>
        <tissue evidence="3">Seeds</tissue>
    </source>
</reference>
<dbReference type="GO" id="GO:0006950">
    <property type="term" value="P:response to stress"/>
    <property type="evidence" value="ECO:0007669"/>
    <property type="project" value="TreeGrafter"/>
</dbReference>
<dbReference type="InterPro" id="IPR037491">
    <property type="entry name" value="LTI78/LTI65"/>
</dbReference>
<dbReference type="AlphaFoldDB" id="A0AAV8S334"/>
<evidence type="ECO:0000313" key="4">
    <source>
        <dbReference type="Proteomes" id="UP001222027"/>
    </source>
</evidence>
<proteinExistence type="predicted"/>
<feature type="compositionally biased region" description="Acidic residues" evidence="1">
    <location>
        <begin position="76"/>
        <end position="86"/>
    </location>
</feature>
<evidence type="ECO:0000256" key="1">
    <source>
        <dbReference type="SAM" id="MobiDB-lite"/>
    </source>
</evidence>
<dbReference type="EMBL" id="JAQQAF010000001">
    <property type="protein sequence ID" value="KAJ8513749.1"/>
    <property type="molecule type" value="Genomic_DNA"/>
</dbReference>
<dbReference type="GO" id="GO:0009737">
    <property type="term" value="P:response to abscisic acid"/>
    <property type="evidence" value="ECO:0007669"/>
    <property type="project" value="InterPro"/>
</dbReference>
<dbReference type="InterPro" id="IPR056605">
    <property type="entry name" value="LTI65_LTI78_N"/>
</dbReference>
<dbReference type="Pfam" id="PF23403">
    <property type="entry name" value="LTI65_LTI78_N"/>
    <property type="match status" value="1"/>
</dbReference>
<evidence type="ECO:0000259" key="2">
    <source>
        <dbReference type="Pfam" id="PF23403"/>
    </source>
</evidence>
<feature type="compositionally biased region" description="Basic and acidic residues" evidence="1">
    <location>
        <begin position="30"/>
        <end position="75"/>
    </location>
</feature>
<accession>A0AAV8S334</accession>
<dbReference type="PANTHER" id="PTHR33836:SF1">
    <property type="entry name" value="LOW-TEMPERATURE-INDUCED 65 KDA PROTEIN-RELATED"/>
    <property type="match status" value="1"/>
</dbReference>
<name>A0AAV8S334_ENSVE</name>
<evidence type="ECO:0000313" key="3">
    <source>
        <dbReference type="EMBL" id="KAJ8513749.1"/>
    </source>
</evidence>
<keyword evidence="4" id="KW-1185">Reference proteome</keyword>
<feature type="region of interest" description="Disordered" evidence="1">
    <location>
        <begin position="1"/>
        <end position="105"/>
    </location>
</feature>